<dbReference type="AlphaFoldDB" id="A0A8B6C6M4"/>
<proteinExistence type="predicted"/>
<protein>
    <submittedName>
        <fullName evidence="1">Uncharacterized protein</fullName>
    </submittedName>
</protein>
<gene>
    <name evidence="1" type="ORF">MGAL_10B034490</name>
</gene>
<reference evidence="1" key="1">
    <citation type="submission" date="2018-11" db="EMBL/GenBank/DDBJ databases">
        <authorList>
            <person name="Alioto T."/>
            <person name="Alioto T."/>
        </authorList>
    </citation>
    <scope>NUCLEOTIDE SEQUENCE</scope>
</reference>
<dbReference type="EMBL" id="UYJE01001267">
    <property type="protein sequence ID" value="VDI00722.1"/>
    <property type="molecule type" value="Genomic_DNA"/>
</dbReference>
<dbReference type="OrthoDB" id="5977782at2759"/>
<evidence type="ECO:0000313" key="1">
    <source>
        <dbReference type="EMBL" id="VDI00722.1"/>
    </source>
</evidence>
<organism evidence="1 2">
    <name type="scientific">Mytilus galloprovincialis</name>
    <name type="common">Mediterranean mussel</name>
    <dbReference type="NCBI Taxonomy" id="29158"/>
    <lineage>
        <taxon>Eukaryota</taxon>
        <taxon>Metazoa</taxon>
        <taxon>Spiralia</taxon>
        <taxon>Lophotrochozoa</taxon>
        <taxon>Mollusca</taxon>
        <taxon>Bivalvia</taxon>
        <taxon>Autobranchia</taxon>
        <taxon>Pteriomorphia</taxon>
        <taxon>Mytilida</taxon>
        <taxon>Mytiloidea</taxon>
        <taxon>Mytilidae</taxon>
        <taxon>Mytilinae</taxon>
        <taxon>Mytilus</taxon>
    </lineage>
</organism>
<dbReference type="Proteomes" id="UP000596742">
    <property type="component" value="Unassembled WGS sequence"/>
</dbReference>
<comment type="caution">
    <text evidence="1">The sequence shown here is derived from an EMBL/GenBank/DDBJ whole genome shotgun (WGS) entry which is preliminary data.</text>
</comment>
<accession>A0A8B6C6M4</accession>
<name>A0A8B6C6M4_MYTGA</name>
<sequence>MREVFRNYTDVLTTNIPEADKKYFDRDMSREPMYKQRANGGNETTGDLRNEIKLDQVTKKYLSDIYQIPINTIPRPTNAAWMVWKNYPSGGAWQTWRPGYIWPIVERAMTKSSVSDDVFIVSNAFNVRSLSVWSNGALVSVELAMPYFGYINKFLAPNR</sequence>
<evidence type="ECO:0000313" key="2">
    <source>
        <dbReference type="Proteomes" id="UP000596742"/>
    </source>
</evidence>
<keyword evidence="2" id="KW-1185">Reference proteome</keyword>